<dbReference type="Pfam" id="PF24181">
    <property type="entry name" value="TPR_TTI1_C"/>
    <property type="match status" value="1"/>
</dbReference>
<gene>
    <name evidence="3" type="ORF">SPHA_18269</name>
</gene>
<reference evidence="3" key="1">
    <citation type="submission" date="2021-01" db="EMBL/GenBank/DDBJ databases">
        <authorList>
            <person name="Li R."/>
            <person name="Bekaert M."/>
        </authorList>
    </citation>
    <scope>NUCLEOTIDE SEQUENCE</scope>
    <source>
        <strain evidence="3">Farmed</strain>
    </source>
</reference>
<dbReference type="PANTHER" id="PTHR18460">
    <property type="entry name" value="TEL2 INTERACTING PROTEIN 1 TTI1 FAMILY MEMBER"/>
    <property type="match status" value="1"/>
</dbReference>
<dbReference type="PANTHER" id="PTHR18460:SF3">
    <property type="entry name" value="TELO2-INTERACTING PROTEIN 1 HOMOLOG"/>
    <property type="match status" value="1"/>
</dbReference>
<dbReference type="Proteomes" id="UP000597762">
    <property type="component" value="Unassembled WGS sequence"/>
</dbReference>
<feature type="region of interest" description="Disordered" evidence="1">
    <location>
        <begin position="105"/>
        <end position="130"/>
    </location>
</feature>
<feature type="domain" description="TTI1 C-terminal TPR" evidence="2">
    <location>
        <begin position="154"/>
        <end position="221"/>
    </location>
</feature>
<evidence type="ECO:0000313" key="4">
    <source>
        <dbReference type="Proteomes" id="UP000597762"/>
    </source>
</evidence>
<keyword evidence="4" id="KW-1185">Reference proteome</keyword>
<dbReference type="GO" id="GO:0005737">
    <property type="term" value="C:cytoplasm"/>
    <property type="evidence" value="ECO:0007669"/>
    <property type="project" value="TreeGrafter"/>
</dbReference>
<dbReference type="EMBL" id="CAHIKZ030000658">
    <property type="protein sequence ID" value="CAE1231881.1"/>
    <property type="molecule type" value="Genomic_DNA"/>
</dbReference>
<dbReference type="InterPro" id="IPR057567">
    <property type="entry name" value="TPR_TTI1_C"/>
</dbReference>
<evidence type="ECO:0000313" key="3">
    <source>
        <dbReference type="EMBL" id="CAE1231881.1"/>
    </source>
</evidence>
<dbReference type="InterPro" id="IPR052587">
    <property type="entry name" value="TELO2-interacting_protein_1"/>
</dbReference>
<dbReference type="AlphaFoldDB" id="A0A812BE55"/>
<proteinExistence type="predicted"/>
<protein>
    <submittedName>
        <fullName evidence="3">TTI1</fullName>
    </submittedName>
</protein>
<dbReference type="InterPro" id="IPR016024">
    <property type="entry name" value="ARM-type_fold"/>
</dbReference>
<name>A0A812BE55_ACAPH</name>
<dbReference type="Pfam" id="PF24176">
    <property type="entry name" value="TPR_TTI1_2nd"/>
    <property type="match status" value="1"/>
</dbReference>
<comment type="caution">
    <text evidence="3">The sequence shown here is derived from an EMBL/GenBank/DDBJ whole genome shotgun (WGS) entry which is preliminary data.</text>
</comment>
<dbReference type="OrthoDB" id="49511at2759"/>
<evidence type="ECO:0000256" key="1">
    <source>
        <dbReference type="SAM" id="MobiDB-lite"/>
    </source>
</evidence>
<evidence type="ECO:0000259" key="2">
    <source>
        <dbReference type="Pfam" id="PF24181"/>
    </source>
</evidence>
<sequence>MTLCSFLISVNEYNFQIVVNEQDDDQKLSLIKIISGYLKILGPNMNSLLYSYSHLKRFSLALIQTLEMDCSSVKIVEEQTQILGHGNCTRKRSCYYHKDKKTAAGEVDDDDDLSKNEGEMDWTPASPTENEMENIEDEEKTLPPNHVTIIVDVDHLLPMVHQLWTPLSQRFSDTEIIVRIKAFQTLLNISVVCGSFIRKRTTKEVFPRLCNFLKSQSKLKCDSWDQL</sequence>
<dbReference type="SUPFAM" id="SSF48371">
    <property type="entry name" value="ARM repeat"/>
    <property type="match status" value="1"/>
</dbReference>
<organism evidence="3 4">
    <name type="scientific">Acanthosepion pharaonis</name>
    <name type="common">Pharaoh cuttlefish</name>
    <name type="synonym">Sepia pharaonis</name>
    <dbReference type="NCBI Taxonomy" id="158019"/>
    <lineage>
        <taxon>Eukaryota</taxon>
        <taxon>Metazoa</taxon>
        <taxon>Spiralia</taxon>
        <taxon>Lophotrochozoa</taxon>
        <taxon>Mollusca</taxon>
        <taxon>Cephalopoda</taxon>
        <taxon>Coleoidea</taxon>
        <taxon>Decapodiformes</taxon>
        <taxon>Sepiida</taxon>
        <taxon>Sepiina</taxon>
        <taxon>Sepiidae</taxon>
        <taxon>Acanthosepion</taxon>
    </lineage>
</organism>
<accession>A0A812BE55</accession>